<dbReference type="AlphaFoldDB" id="A0AAF0WLU3"/>
<accession>A0AAF0WLU3</accession>
<evidence type="ECO:0000256" key="1">
    <source>
        <dbReference type="ARBA" id="ARBA00022614"/>
    </source>
</evidence>
<evidence type="ECO:0000313" key="7">
    <source>
        <dbReference type="Proteomes" id="UP000077755"/>
    </source>
</evidence>
<dbReference type="InterPro" id="IPR027417">
    <property type="entry name" value="P-loop_NTPase"/>
</dbReference>
<dbReference type="Gene3D" id="3.80.10.10">
    <property type="entry name" value="Ribonuclease Inhibitor"/>
    <property type="match status" value="3"/>
</dbReference>
<name>A0AAF0WLU3_DAUCS</name>
<feature type="domain" description="TIR" evidence="5">
    <location>
        <begin position="21"/>
        <end position="188"/>
    </location>
</feature>
<dbReference type="SUPFAM" id="SSF52540">
    <property type="entry name" value="P-loop containing nucleoside triphosphate hydrolases"/>
    <property type="match status" value="1"/>
</dbReference>
<dbReference type="SUPFAM" id="SSF52200">
    <property type="entry name" value="Toll/Interleukin receptor TIR domain"/>
    <property type="match status" value="1"/>
</dbReference>
<evidence type="ECO:0000259" key="5">
    <source>
        <dbReference type="PROSITE" id="PS50104"/>
    </source>
</evidence>
<reference evidence="6" key="1">
    <citation type="journal article" date="2016" name="Nat. Genet.">
        <title>A high-quality carrot genome assembly provides new insights into carotenoid accumulation and asterid genome evolution.</title>
        <authorList>
            <person name="Iorizzo M."/>
            <person name="Ellison S."/>
            <person name="Senalik D."/>
            <person name="Zeng P."/>
            <person name="Satapoomin P."/>
            <person name="Huang J."/>
            <person name="Bowman M."/>
            <person name="Iovene M."/>
            <person name="Sanseverino W."/>
            <person name="Cavagnaro P."/>
            <person name="Yildiz M."/>
            <person name="Macko-Podgorni A."/>
            <person name="Moranska E."/>
            <person name="Grzebelus E."/>
            <person name="Grzebelus D."/>
            <person name="Ashrafi H."/>
            <person name="Zheng Z."/>
            <person name="Cheng S."/>
            <person name="Spooner D."/>
            <person name="Van Deynze A."/>
            <person name="Simon P."/>
        </authorList>
    </citation>
    <scope>NUCLEOTIDE SEQUENCE</scope>
    <source>
        <tissue evidence="6">Leaf</tissue>
    </source>
</reference>
<dbReference type="SMART" id="SM00255">
    <property type="entry name" value="TIR"/>
    <property type="match status" value="1"/>
</dbReference>
<evidence type="ECO:0000313" key="6">
    <source>
        <dbReference type="EMBL" id="WOG90623.1"/>
    </source>
</evidence>
<dbReference type="Proteomes" id="UP000077755">
    <property type="component" value="Chromosome 3"/>
</dbReference>
<dbReference type="Pfam" id="PF07725">
    <property type="entry name" value="LRR_3"/>
    <property type="match status" value="1"/>
</dbReference>
<dbReference type="Pfam" id="PF01582">
    <property type="entry name" value="TIR"/>
    <property type="match status" value="1"/>
</dbReference>
<protein>
    <recommendedName>
        <fullName evidence="5">TIR domain-containing protein</fullName>
    </recommendedName>
</protein>
<keyword evidence="2" id="KW-0677">Repeat</keyword>
<dbReference type="PANTHER" id="PTHR11017">
    <property type="entry name" value="LEUCINE-RICH REPEAT-CONTAINING PROTEIN"/>
    <property type="match status" value="1"/>
</dbReference>
<dbReference type="InterPro" id="IPR002182">
    <property type="entry name" value="NB-ARC"/>
</dbReference>
<dbReference type="Pfam" id="PF00931">
    <property type="entry name" value="NB-ARC"/>
    <property type="match status" value="1"/>
</dbReference>
<dbReference type="Pfam" id="PF23282">
    <property type="entry name" value="WHD_ROQ1"/>
    <property type="match status" value="1"/>
</dbReference>
<dbReference type="InterPro" id="IPR032675">
    <property type="entry name" value="LRR_dom_sf"/>
</dbReference>
<dbReference type="SUPFAM" id="SSF52058">
    <property type="entry name" value="L domain-like"/>
    <property type="match status" value="2"/>
</dbReference>
<dbReference type="InterPro" id="IPR000157">
    <property type="entry name" value="TIR_dom"/>
</dbReference>
<dbReference type="EMBL" id="CP093345">
    <property type="protein sequence ID" value="WOG90623.1"/>
    <property type="molecule type" value="Genomic_DNA"/>
</dbReference>
<dbReference type="InterPro" id="IPR044974">
    <property type="entry name" value="Disease_R_plants"/>
</dbReference>
<keyword evidence="3" id="KW-0520">NAD</keyword>
<keyword evidence="1" id="KW-0433">Leucine-rich repeat</keyword>
<feature type="region of interest" description="Disordered" evidence="4">
    <location>
        <begin position="1"/>
        <end position="20"/>
    </location>
</feature>
<evidence type="ECO:0000256" key="3">
    <source>
        <dbReference type="ARBA" id="ARBA00023027"/>
    </source>
</evidence>
<dbReference type="PRINTS" id="PR00364">
    <property type="entry name" value="DISEASERSIST"/>
</dbReference>
<sequence>MATTSKQSAAPHCSSSSSSSTHWDVFLSFYGKDTRGKFTSHLYSALVREGISTFMDDPELEKGEEISSGLLNAIRGSKIFVVVLSENYARSRWCLDELVEILTCKRTSGRLVIPVFYYADPSYLRHLKGSYGDAMDVHKERYSADIIGKWRSALAEIAGLSGYHLKMDADENEAYTVQEIVYHVTPFISTKKLYFEEYLVGVDSCVEEICEKLSLESNDVRVVGVCGMGGIGKTTTVKAFYNKYFKKFDISCFVDDVKQHSQGGSYLLPILQQLSVKIFGKMDYKVRDVESGIRLLEQFLSGKKALLVVDDLDQSSYSDLVRVCKLFFPGSRIIFTTRDANILNQLKKDIPEVDIYMRVLEQVDSLKLFSYHAFRTPSAPESFKELTESFISYAGGLPLALKVLGSSLLNRDDMSFWKEKLVKVRKIGENDIQKIIQLSFDELGETEKAIFLDIAFFFVGKDKDEAVHIFKSCDFFPDVGIPVLVEKCLLTVTKNNMFQMHNIIRDMGKEVIRGESKHGGRRLYLRQENAWAALQNPEGLQKVEGLIIDQTMSTKRHFSAKILERMPNLRLLEIIGANDIEGKFRNSFNELRCIRWRHCPWTRLPSSFHPPKLVSLDMPYSELKTLWKGITPSVKLKTINLSYSKNLKIMPDLSNFTLLDKLLLHGCKSLLKVPQTIGQLTNLFHLDLGGCSHLKEVTEPIGQLTKLGHLDLDGCVNLRRLPEAIIQLTTIGSLNLSYCSNLTRLPEQLGDMKCLKMLDASYTSIEQLPDSTSQLKKLVKLNLSSCEKLRKLPEQIGNLESLKWFDASCTSIEQLPDSTAQLKKLVELKLLFCEKLRKLPEQIGNLESLKYLYASGSAIEHLPDTFAGLVNLDRLDLYKCAELEQLPEQFGKMQLQKLDLRCCRKVKNITSLAKLYQHQEGMDTINLPDMIKDKKVLKDLSLTCDESLCLWLPMILSFSSLEKLSLHFESQSFSPSEPYSLSALSSLQDLTLVNRKNSECCFPELPLNLTWLKIYGYATLEMLPDLSSLIQLKWLYIWRAISLQSLPSLPPHLEYLHVVGCTSLQDLPDLSVYKELRSLRVSMYSNPNPISLKQSLLQVCWCCSLSLSKFISSKITTHTCTNLSIFFNVTGRTT</sequence>
<dbReference type="PROSITE" id="PS50104">
    <property type="entry name" value="TIR"/>
    <property type="match status" value="1"/>
</dbReference>
<dbReference type="GO" id="GO:0006952">
    <property type="term" value="P:defense response"/>
    <property type="evidence" value="ECO:0007669"/>
    <property type="project" value="InterPro"/>
</dbReference>
<dbReference type="InterPro" id="IPR011713">
    <property type="entry name" value="Leu-rich_rpt_3"/>
</dbReference>
<dbReference type="InterPro" id="IPR035897">
    <property type="entry name" value="Toll_tir_struct_dom_sf"/>
</dbReference>
<dbReference type="InterPro" id="IPR058192">
    <property type="entry name" value="WHD_ROQ1-like"/>
</dbReference>
<dbReference type="FunFam" id="3.40.50.10140:FF:000007">
    <property type="entry name" value="Disease resistance protein (TIR-NBS-LRR class)"/>
    <property type="match status" value="1"/>
</dbReference>
<proteinExistence type="predicted"/>
<gene>
    <name evidence="6" type="ORF">DCAR_0309867</name>
</gene>
<dbReference type="GO" id="GO:0043531">
    <property type="term" value="F:ADP binding"/>
    <property type="evidence" value="ECO:0007669"/>
    <property type="project" value="InterPro"/>
</dbReference>
<dbReference type="InterPro" id="IPR042197">
    <property type="entry name" value="Apaf_helical"/>
</dbReference>
<reference evidence="6" key="2">
    <citation type="submission" date="2022-03" db="EMBL/GenBank/DDBJ databases">
        <title>Draft title - Genomic analysis of global carrot germplasm unveils the trajectory of domestication and the origin of high carotenoid orange carrot.</title>
        <authorList>
            <person name="Iorizzo M."/>
            <person name="Ellison S."/>
            <person name="Senalik D."/>
            <person name="Macko-Podgorni A."/>
            <person name="Grzebelus D."/>
            <person name="Bostan H."/>
            <person name="Rolling W."/>
            <person name="Curaba J."/>
            <person name="Simon P."/>
        </authorList>
    </citation>
    <scope>NUCLEOTIDE SEQUENCE</scope>
    <source>
        <tissue evidence="6">Leaf</tissue>
    </source>
</reference>
<organism evidence="6 7">
    <name type="scientific">Daucus carota subsp. sativus</name>
    <name type="common">Carrot</name>
    <dbReference type="NCBI Taxonomy" id="79200"/>
    <lineage>
        <taxon>Eukaryota</taxon>
        <taxon>Viridiplantae</taxon>
        <taxon>Streptophyta</taxon>
        <taxon>Embryophyta</taxon>
        <taxon>Tracheophyta</taxon>
        <taxon>Spermatophyta</taxon>
        <taxon>Magnoliopsida</taxon>
        <taxon>eudicotyledons</taxon>
        <taxon>Gunneridae</taxon>
        <taxon>Pentapetalae</taxon>
        <taxon>asterids</taxon>
        <taxon>campanulids</taxon>
        <taxon>Apiales</taxon>
        <taxon>Apiaceae</taxon>
        <taxon>Apioideae</taxon>
        <taxon>Scandiceae</taxon>
        <taxon>Daucinae</taxon>
        <taxon>Daucus</taxon>
        <taxon>Daucus sect. Daucus</taxon>
    </lineage>
</organism>
<evidence type="ECO:0000256" key="2">
    <source>
        <dbReference type="ARBA" id="ARBA00022737"/>
    </source>
</evidence>
<dbReference type="Gene3D" id="3.40.50.10140">
    <property type="entry name" value="Toll/interleukin-1 receptor homology (TIR) domain"/>
    <property type="match status" value="1"/>
</dbReference>
<dbReference type="Gene3D" id="3.40.50.300">
    <property type="entry name" value="P-loop containing nucleotide triphosphate hydrolases"/>
    <property type="match status" value="1"/>
</dbReference>
<dbReference type="GO" id="GO:0007165">
    <property type="term" value="P:signal transduction"/>
    <property type="evidence" value="ECO:0007669"/>
    <property type="project" value="InterPro"/>
</dbReference>
<dbReference type="PANTHER" id="PTHR11017:SF385">
    <property type="entry name" value="DISEASE RESISTANCE PROTEIN (TIR-NBS-LRR CLASS)-RELATED"/>
    <property type="match status" value="1"/>
</dbReference>
<dbReference type="Gene3D" id="1.10.8.430">
    <property type="entry name" value="Helical domain of apoptotic protease-activating factors"/>
    <property type="match status" value="1"/>
</dbReference>
<keyword evidence="7" id="KW-1185">Reference proteome</keyword>
<evidence type="ECO:0000256" key="4">
    <source>
        <dbReference type="SAM" id="MobiDB-lite"/>
    </source>
</evidence>